<evidence type="ECO:0000256" key="1">
    <source>
        <dbReference type="SAM" id="Coils"/>
    </source>
</evidence>
<accession>A0A4Z1NJT4</accession>
<keyword evidence="1" id="KW-0175">Coiled coil</keyword>
<evidence type="ECO:0000313" key="3">
    <source>
        <dbReference type="Proteomes" id="UP000298493"/>
    </source>
</evidence>
<protein>
    <submittedName>
        <fullName evidence="2">Uncharacterized protein</fullName>
    </submittedName>
</protein>
<organism evidence="2 3">
    <name type="scientific">Venturia nashicola</name>
    <dbReference type="NCBI Taxonomy" id="86259"/>
    <lineage>
        <taxon>Eukaryota</taxon>
        <taxon>Fungi</taxon>
        <taxon>Dikarya</taxon>
        <taxon>Ascomycota</taxon>
        <taxon>Pezizomycotina</taxon>
        <taxon>Dothideomycetes</taxon>
        <taxon>Pleosporomycetidae</taxon>
        <taxon>Venturiales</taxon>
        <taxon>Venturiaceae</taxon>
        <taxon>Venturia</taxon>
    </lineage>
</organism>
<dbReference type="AlphaFoldDB" id="A0A4Z1NJT4"/>
<comment type="caution">
    <text evidence="2">The sequence shown here is derived from an EMBL/GenBank/DDBJ whole genome shotgun (WGS) entry which is preliminary data.</text>
</comment>
<dbReference type="Proteomes" id="UP000298493">
    <property type="component" value="Unassembled WGS sequence"/>
</dbReference>
<proteinExistence type="predicted"/>
<feature type="coiled-coil region" evidence="1">
    <location>
        <begin position="158"/>
        <end position="196"/>
    </location>
</feature>
<gene>
    <name evidence="2" type="ORF">E6O75_ATG09991</name>
</gene>
<name>A0A4Z1NJT4_9PEZI</name>
<sequence length="236" mass="27114">MASLAAFTRREADPQGKLFKMKTEMACKNDGSRYKEPPGRAKGHRVIATSTIMGNYEVIVCTITSKDQVPGIEFLPITPTVGSASYWQFPLQLRQSIDQYEATDLRPPSYLRLEPFKVPFEMLLPHTSSLGGHLSLSCSSIRSLCDKMGALGLIKPFYPEWEEKRKELEKQQKMEAEQVNLQYRNVQASMEKAKLERQSADPEAYRKMCEDQGMQWEDWADAMEEHGGFDCYYDFW</sequence>
<keyword evidence="3" id="KW-1185">Reference proteome</keyword>
<reference evidence="2 3" key="1">
    <citation type="submission" date="2019-04" db="EMBL/GenBank/DDBJ databases">
        <title>High contiguity whole genome sequence and gene annotation resource for two Venturia nashicola isolates.</title>
        <authorList>
            <person name="Prokchorchik M."/>
            <person name="Won K."/>
            <person name="Lee Y."/>
            <person name="Choi E.D."/>
            <person name="Segonzac C."/>
            <person name="Sohn K.H."/>
        </authorList>
    </citation>
    <scope>NUCLEOTIDE SEQUENCE [LARGE SCALE GENOMIC DNA]</scope>
    <source>
        <strain evidence="2 3">PRI2</strain>
    </source>
</reference>
<dbReference type="EMBL" id="SNSC02000033">
    <property type="protein sequence ID" value="TID12826.1"/>
    <property type="molecule type" value="Genomic_DNA"/>
</dbReference>
<evidence type="ECO:0000313" key="2">
    <source>
        <dbReference type="EMBL" id="TID12826.1"/>
    </source>
</evidence>